<keyword evidence="5 6" id="KW-0472">Membrane</keyword>
<feature type="transmembrane region" description="Helical" evidence="6">
    <location>
        <begin position="40"/>
        <end position="58"/>
    </location>
</feature>
<feature type="transmembrane region" description="Helical" evidence="6">
    <location>
        <begin position="209"/>
        <end position="235"/>
    </location>
</feature>
<dbReference type="SUPFAM" id="SSF103481">
    <property type="entry name" value="Multidrug resistance efflux transporter EmrE"/>
    <property type="match status" value="2"/>
</dbReference>
<keyword evidence="3 6" id="KW-0812">Transmembrane</keyword>
<feature type="transmembrane region" description="Helical" evidence="6">
    <location>
        <begin position="154"/>
        <end position="172"/>
    </location>
</feature>
<organism evidence="8 9">
    <name type="scientific">Achromobacter animicus</name>
    <dbReference type="NCBI Taxonomy" id="1389935"/>
    <lineage>
        <taxon>Bacteria</taxon>
        <taxon>Pseudomonadati</taxon>
        <taxon>Pseudomonadota</taxon>
        <taxon>Betaproteobacteria</taxon>
        <taxon>Burkholderiales</taxon>
        <taxon>Alcaligenaceae</taxon>
        <taxon>Achromobacter</taxon>
    </lineage>
</organism>
<feature type="transmembrane region" description="Helical" evidence="6">
    <location>
        <begin position="184"/>
        <end position="203"/>
    </location>
</feature>
<feature type="transmembrane region" description="Helical" evidence="6">
    <location>
        <begin position="70"/>
        <end position="90"/>
    </location>
</feature>
<feature type="domain" description="EamA" evidence="7">
    <location>
        <begin position="9"/>
        <end position="142"/>
    </location>
</feature>
<feature type="transmembrane region" description="Helical" evidence="6">
    <location>
        <begin position="127"/>
        <end position="142"/>
    </location>
</feature>
<evidence type="ECO:0000256" key="3">
    <source>
        <dbReference type="ARBA" id="ARBA00022692"/>
    </source>
</evidence>
<dbReference type="GO" id="GO:0016020">
    <property type="term" value="C:membrane"/>
    <property type="evidence" value="ECO:0007669"/>
    <property type="project" value="UniProtKB-SubCell"/>
</dbReference>
<dbReference type="InterPro" id="IPR050638">
    <property type="entry name" value="AA-Vitamin_Transporters"/>
</dbReference>
<evidence type="ECO:0000259" key="7">
    <source>
        <dbReference type="Pfam" id="PF00892"/>
    </source>
</evidence>
<protein>
    <recommendedName>
        <fullName evidence="7">EamA domain-containing protein</fullName>
    </recommendedName>
</protein>
<evidence type="ECO:0000256" key="5">
    <source>
        <dbReference type="ARBA" id="ARBA00023136"/>
    </source>
</evidence>
<feature type="domain" description="EamA" evidence="7">
    <location>
        <begin position="155"/>
        <end position="289"/>
    </location>
</feature>
<name>A0A6S7A8V6_9BURK</name>
<feature type="transmembrane region" description="Helical" evidence="6">
    <location>
        <begin position="247"/>
        <end position="266"/>
    </location>
</feature>
<proteinExistence type="inferred from homology"/>
<sequence length="303" mass="30856">MAINRLRHGYLYLALAMVLVGSTVTASKIIGAGLPPFTATALRFAIALPCFALLMAATGARLPRLHRRDWLLLTVQAVAGSVGYTTLLIAGLQRTSAVDGGIILGTLPLVTAAIAMLLLGERPGRRALTAIGMAAFGVWLMTSRTPTQGMDGSLAGNALILGAVACEGLFILLNKRLRTPVAPLALSTLMTAFGLAFSAVASLTEAPWALAYAPGAVAAVAYYALVPTVGGFLLWYAGAARVPGSEAALFTALAPVSAVMLSAGLLDEPVTGAQIAGISCVLGGVLAMTRRGGPRSNGTGDGI</sequence>
<evidence type="ECO:0000256" key="1">
    <source>
        <dbReference type="ARBA" id="ARBA00004141"/>
    </source>
</evidence>
<dbReference type="Pfam" id="PF00892">
    <property type="entry name" value="EamA"/>
    <property type="match status" value="2"/>
</dbReference>
<comment type="subcellular location">
    <subcellularLocation>
        <location evidence="1">Membrane</location>
        <topology evidence="1">Multi-pass membrane protein</topology>
    </subcellularLocation>
</comment>
<dbReference type="EMBL" id="CADIJM010000008">
    <property type="protein sequence ID" value="CAB3718284.1"/>
    <property type="molecule type" value="Genomic_DNA"/>
</dbReference>
<evidence type="ECO:0000256" key="4">
    <source>
        <dbReference type="ARBA" id="ARBA00022989"/>
    </source>
</evidence>
<accession>A0A6S7A8V6</accession>
<evidence type="ECO:0000313" key="9">
    <source>
        <dbReference type="Proteomes" id="UP000494214"/>
    </source>
</evidence>
<dbReference type="AlphaFoldDB" id="A0A6S7A8V6"/>
<keyword evidence="9" id="KW-1185">Reference proteome</keyword>
<keyword evidence="4 6" id="KW-1133">Transmembrane helix</keyword>
<evidence type="ECO:0000256" key="2">
    <source>
        <dbReference type="ARBA" id="ARBA00007362"/>
    </source>
</evidence>
<dbReference type="Proteomes" id="UP000494214">
    <property type="component" value="Unassembled WGS sequence"/>
</dbReference>
<feature type="transmembrane region" description="Helical" evidence="6">
    <location>
        <begin position="102"/>
        <end position="120"/>
    </location>
</feature>
<dbReference type="PANTHER" id="PTHR32322">
    <property type="entry name" value="INNER MEMBRANE TRANSPORTER"/>
    <property type="match status" value="1"/>
</dbReference>
<evidence type="ECO:0000256" key="6">
    <source>
        <dbReference type="SAM" id="Phobius"/>
    </source>
</evidence>
<dbReference type="PANTHER" id="PTHR32322:SF2">
    <property type="entry name" value="EAMA DOMAIN-CONTAINING PROTEIN"/>
    <property type="match status" value="1"/>
</dbReference>
<feature type="transmembrane region" description="Helical" evidence="6">
    <location>
        <begin position="12"/>
        <end position="34"/>
    </location>
</feature>
<evidence type="ECO:0000313" key="8">
    <source>
        <dbReference type="EMBL" id="CAB3718284.1"/>
    </source>
</evidence>
<gene>
    <name evidence="8" type="ORF">LMG26690_03682</name>
</gene>
<reference evidence="8 9" key="1">
    <citation type="submission" date="2020-04" db="EMBL/GenBank/DDBJ databases">
        <authorList>
            <person name="De Canck E."/>
        </authorList>
    </citation>
    <scope>NUCLEOTIDE SEQUENCE [LARGE SCALE GENOMIC DNA]</scope>
    <source>
        <strain evidence="8 9">LMG 26690</strain>
    </source>
</reference>
<dbReference type="InterPro" id="IPR037185">
    <property type="entry name" value="EmrE-like"/>
</dbReference>
<comment type="similarity">
    <text evidence="2">Belongs to the EamA transporter family.</text>
</comment>
<dbReference type="RefSeq" id="WP_175124433.1">
    <property type="nucleotide sequence ID" value="NZ_CADIJM010000008.1"/>
</dbReference>
<feature type="transmembrane region" description="Helical" evidence="6">
    <location>
        <begin position="272"/>
        <end position="289"/>
    </location>
</feature>
<dbReference type="InterPro" id="IPR000620">
    <property type="entry name" value="EamA_dom"/>
</dbReference>